<evidence type="ECO:0000313" key="1">
    <source>
        <dbReference type="EMBL" id="KAJ3508091.1"/>
    </source>
</evidence>
<dbReference type="EMBL" id="JANRMS010004524">
    <property type="protein sequence ID" value="KAJ3508091.1"/>
    <property type="molecule type" value="Genomic_DNA"/>
</dbReference>
<keyword evidence="2" id="KW-1185">Reference proteome</keyword>
<dbReference type="Proteomes" id="UP001148629">
    <property type="component" value="Unassembled WGS sequence"/>
</dbReference>
<proteinExistence type="predicted"/>
<evidence type="ECO:0000313" key="2">
    <source>
        <dbReference type="Proteomes" id="UP001148629"/>
    </source>
</evidence>
<protein>
    <submittedName>
        <fullName evidence="1">Uncharacterized protein</fullName>
    </submittedName>
</protein>
<organism evidence="1 2">
    <name type="scientific">Fusarium decemcellulare</name>
    <dbReference type="NCBI Taxonomy" id="57161"/>
    <lineage>
        <taxon>Eukaryota</taxon>
        <taxon>Fungi</taxon>
        <taxon>Dikarya</taxon>
        <taxon>Ascomycota</taxon>
        <taxon>Pezizomycotina</taxon>
        <taxon>Sordariomycetes</taxon>
        <taxon>Hypocreomycetidae</taxon>
        <taxon>Hypocreales</taxon>
        <taxon>Nectriaceae</taxon>
        <taxon>Fusarium</taxon>
        <taxon>Fusarium decemcellulare species complex</taxon>
    </lineage>
</organism>
<sequence length="306" mass="35404">MPPVSFFEQDEATSQETRQELRSHQKQNEHVTTSPTKTLYSDLAMPIHETPATARAEAIGGTNSIFSREMHMLHRRSSSPEIIGVTVGLSILVAVIGVGLYLWCWKNTEEGMRMRRVKKKEGNQKTNSKKKKKKAREPRGQDDYHDHIGNRPHSEVDSYEVNHVHGLHEHPFTGCYHSPEHHERHCPRHEYECSSRHHEHGHHHRNHSQKQRRRRSHRFGSPEDLMPQLPEPTLQVPDMWTRRHGHHSRSHSQPQNEMDAPQINRGYPKGPGLDLGWKIPHIFNQPSNRGSRIVCPRHGPLPDNIG</sequence>
<name>A0ACC1RDN4_9HYPO</name>
<gene>
    <name evidence="1" type="ORF">NM208_g15872</name>
</gene>
<comment type="caution">
    <text evidence="1">The sequence shown here is derived from an EMBL/GenBank/DDBJ whole genome shotgun (WGS) entry which is preliminary data.</text>
</comment>
<reference evidence="1" key="1">
    <citation type="submission" date="2022-08" db="EMBL/GenBank/DDBJ databases">
        <title>Genome Sequence of Fusarium decemcellulare.</title>
        <authorList>
            <person name="Buettner E."/>
        </authorList>
    </citation>
    <scope>NUCLEOTIDE SEQUENCE</scope>
    <source>
        <strain evidence="1">Babe19</strain>
    </source>
</reference>
<accession>A0ACC1RDN4</accession>